<dbReference type="AlphaFoldDB" id="A0A8X6TDQ7"/>
<protein>
    <submittedName>
        <fullName evidence="2">Uncharacterized protein</fullName>
    </submittedName>
</protein>
<keyword evidence="3" id="KW-1185">Reference proteome</keyword>
<accession>A0A8X6TDQ7</accession>
<dbReference type="EMBL" id="BMAW01054545">
    <property type="protein sequence ID" value="GFS96859.1"/>
    <property type="molecule type" value="Genomic_DNA"/>
</dbReference>
<organism evidence="2 3">
    <name type="scientific">Nephila pilipes</name>
    <name type="common">Giant wood spider</name>
    <name type="synonym">Nephila maculata</name>
    <dbReference type="NCBI Taxonomy" id="299642"/>
    <lineage>
        <taxon>Eukaryota</taxon>
        <taxon>Metazoa</taxon>
        <taxon>Ecdysozoa</taxon>
        <taxon>Arthropoda</taxon>
        <taxon>Chelicerata</taxon>
        <taxon>Arachnida</taxon>
        <taxon>Araneae</taxon>
        <taxon>Araneomorphae</taxon>
        <taxon>Entelegynae</taxon>
        <taxon>Araneoidea</taxon>
        <taxon>Nephilidae</taxon>
        <taxon>Nephila</taxon>
    </lineage>
</organism>
<evidence type="ECO:0000313" key="3">
    <source>
        <dbReference type="Proteomes" id="UP000887013"/>
    </source>
</evidence>
<name>A0A8X6TDQ7_NEPPI</name>
<proteinExistence type="predicted"/>
<feature type="region of interest" description="Disordered" evidence="1">
    <location>
        <begin position="107"/>
        <end position="158"/>
    </location>
</feature>
<comment type="caution">
    <text evidence="2">The sequence shown here is derived from an EMBL/GenBank/DDBJ whole genome shotgun (WGS) entry which is preliminary data.</text>
</comment>
<sequence length="209" mass="24778">MKRVMRKIQDDEKLFSKYREILNEYFYRDITERMPDGVKPENKIIIHWPEGKVDLQFVAVEIGITDISSLAILSLKKVITGSKDYEEEDIRELLSVAKERREEIYRRQKKEEEKKWKDRSEEKDFQQTPSQETEDVPLSKEIRQNLPQQESNSKNRKCYRKIFHPVERGASKRAEIRRLRFNSGEIVTVYATKTKQTINEHSNSLGVTG</sequence>
<reference evidence="2" key="1">
    <citation type="submission" date="2020-08" db="EMBL/GenBank/DDBJ databases">
        <title>Multicomponent nature underlies the extraordinary mechanical properties of spider dragline silk.</title>
        <authorList>
            <person name="Kono N."/>
            <person name="Nakamura H."/>
            <person name="Mori M."/>
            <person name="Yoshida Y."/>
            <person name="Ohtoshi R."/>
            <person name="Malay A.D."/>
            <person name="Moran D.A.P."/>
            <person name="Tomita M."/>
            <person name="Numata K."/>
            <person name="Arakawa K."/>
        </authorList>
    </citation>
    <scope>NUCLEOTIDE SEQUENCE</scope>
</reference>
<evidence type="ECO:0000313" key="2">
    <source>
        <dbReference type="EMBL" id="GFS96859.1"/>
    </source>
</evidence>
<feature type="compositionally biased region" description="Basic and acidic residues" evidence="1">
    <location>
        <begin position="107"/>
        <end position="125"/>
    </location>
</feature>
<evidence type="ECO:0000256" key="1">
    <source>
        <dbReference type="SAM" id="MobiDB-lite"/>
    </source>
</evidence>
<dbReference type="Proteomes" id="UP000887013">
    <property type="component" value="Unassembled WGS sequence"/>
</dbReference>
<gene>
    <name evidence="2" type="ORF">NPIL_447671</name>
</gene>